<name>A0ABS7ZFM1_9MICO</name>
<comment type="caution">
    <text evidence="7">The sequence shown here is derived from an EMBL/GenBank/DDBJ whole genome shotgun (WGS) entry which is preliminary data.</text>
</comment>
<dbReference type="PANTHER" id="PTHR11113:SF14">
    <property type="entry name" value="N-ACETYLGLUCOSAMINE-6-PHOSPHATE DEACETYLASE"/>
    <property type="match status" value="1"/>
</dbReference>
<gene>
    <name evidence="7" type="ORF">LEP48_10720</name>
</gene>
<evidence type="ECO:0000256" key="3">
    <source>
        <dbReference type="ARBA" id="ARBA00022801"/>
    </source>
</evidence>
<keyword evidence="8" id="KW-1185">Reference proteome</keyword>
<dbReference type="InterPro" id="IPR006680">
    <property type="entry name" value="Amidohydro-rel"/>
</dbReference>
<dbReference type="SUPFAM" id="SSF51338">
    <property type="entry name" value="Composite domain of metallo-dependent hydrolases"/>
    <property type="match status" value="1"/>
</dbReference>
<keyword evidence="4 5" id="KW-0119">Carbohydrate metabolism</keyword>
<protein>
    <submittedName>
        <fullName evidence="7">Amidohydrolase family protein</fullName>
    </submittedName>
</protein>
<proteinExistence type="inferred from homology"/>
<dbReference type="InterPro" id="IPR032466">
    <property type="entry name" value="Metal_Hydrolase"/>
</dbReference>
<feature type="domain" description="Amidohydrolase-related" evidence="6">
    <location>
        <begin position="77"/>
        <end position="425"/>
    </location>
</feature>
<reference evidence="7 8" key="1">
    <citation type="submission" date="2021-09" db="EMBL/GenBank/DDBJ databases">
        <title>Isoptericola luteus sp. nov., a novel bacterium isolated from Harbin, the capital city of Heilongjiang province.</title>
        <authorList>
            <person name="Li J."/>
        </authorList>
    </citation>
    <scope>NUCLEOTIDE SEQUENCE [LARGE SCALE GENOMIC DNA]</scope>
    <source>
        <strain evidence="7 8">NEAU-Y5</strain>
    </source>
</reference>
<evidence type="ECO:0000256" key="4">
    <source>
        <dbReference type="ARBA" id="ARBA00023277"/>
    </source>
</evidence>
<dbReference type="InterPro" id="IPR011059">
    <property type="entry name" value="Metal-dep_hydrolase_composite"/>
</dbReference>
<dbReference type="Proteomes" id="UP001319870">
    <property type="component" value="Unassembled WGS sequence"/>
</dbReference>
<dbReference type="Gene3D" id="2.30.40.10">
    <property type="entry name" value="Urease, subunit C, domain 1"/>
    <property type="match status" value="1"/>
</dbReference>
<dbReference type="RefSeq" id="WP_225565581.1">
    <property type="nucleotide sequence ID" value="NZ_JAIXCQ010000006.1"/>
</dbReference>
<evidence type="ECO:0000256" key="2">
    <source>
        <dbReference type="ARBA" id="ARBA00022723"/>
    </source>
</evidence>
<organism evidence="7 8">
    <name type="scientific">Isoptericola luteus</name>
    <dbReference type="NCBI Taxonomy" id="2879484"/>
    <lineage>
        <taxon>Bacteria</taxon>
        <taxon>Bacillati</taxon>
        <taxon>Actinomycetota</taxon>
        <taxon>Actinomycetes</taxon>
        <taxon>Micrococcales</taxon>
        <taxon>Promicromonosporaceae</taxon>
        <taxon>Isoptericola</taxon>
    </lineage>
</organism>
<dbReference type="Pfam" id="PF01979">
    <property type="entry name" value="Amidohydro_1"/>
    <property type="match status" value="1"/>
</dbReference>
<dbReference type="PANTHER" id="PTHR11113">
    <property type="entry name" value="N-ACETYLGLUCOSAMINE-6-PHOSPHATE DEACETYLASE"/>
    <property type="match status" value="1"/>
</dbReference>
<keyword evidence="3 5" id="KW-0378">Hydrolase</keyword>
<evidence type="ECO:0000313" key="7">
    <source>
        <dbReference type="EMBL" id="MCA5893820.1"/>
    </source>
</evidence>
<accession>A0ABS7ZFM1</accession>
<dbReference type="EMBL" id="JAIXCQ010000006">
    <property type="protein sequence ID" value="MCA5893820.1"/>
    <property type="molecule type" value="Genomic_DNA"/>
</dbReference>
<dbReference type="PIRSF" id="PIRSF038994">
    <property type="entry name" value="NagA"/>
    <property type="match status" value="1"/>
</dbReference>
<dbReference type="SUPFAM" id="SSF51556">
    <property type="entry name" value="Metallo-dependent hydrolases"/>
    <property type="match status" value="1"/>
</dbReference>
<evidence type="ECO:0000256" key="1">
    <source>
        <dbReference type="ARBA" id="ARBA00010716"/>
    </source>
</evidence>
<evidence type="ECO:0000256" key="5">
    <source>
        <dbReference type="PIRNR" id="PIRNR038994"/>
    </source>
</evidence>
<dbReference type="Gene3D" id="3.20.20.140">
    <property type="entry name" value="Metal-dependent hydrolases"/>
    <property type="match status" value="1"/>
</dbReference>
<comment type="similarity">
    <text evidence="1 5">Belongs to the metallo-dependent hydrolases superfamily. NagA family.</text>
</comment>
<sequence length="430" mass="43216">MSAEPLPAPGTTDPHGTPRAVAWRGRVVTPHDVIDDGAVVVSDGTILWVGPVSAALHADPAVRAAVEASADPEAGATVLPGLVDLHNHGGGGASFPDARDAAEAMVAVREHRRHGTTTMLASLVTADRETLLARAAMLADLVEAGEIAGIHAEGPFLSRERRGAQSPDDLLPGDAALARELGEAARGSLRTMTVAPEIAGVVGADGAATALVGAGVVPSLGHTDATTEQAEALIAQVTADLAAAAAAGAPARRMTATHLFNGMRPLHHRAPGPVAACLAAAARGDVAVELVADDVHLDPATVRTVIETVGADNVLLVTDAMAAAGMADGSYELGPMAVTVRGGVARLTDAEHPDGGAIAGGTAHLVDVVRRTVAAGVPLADAVRSASWVPAQVLGLDDVGGLVVGRRADLVVTDADLRVRQVVRAGVEVG</sequence>
<evidence type="ECO:0000313" key="8">
    <source>
        <dbReference type="Proteomes" id="UP001319870"/>
    </source>
</evidence>
<dbReference type="InterPro" id="IPR003764">
    <property type="entry name" value="GlcNAc_6-P_deAcase"/>
</dbReference>
<evidence type="ECO:0000259" key="6">
    <source>
        <dbReference type="Pfam" id="PF01979"/>
    </source>
</evidence>
<keyword evidence="2" id="KW-0479">Metal-binding</keyword>